<reference evidence="4 5" key="1">
    <citation type="journal article" date="2014" name="Int. J. Syst. Evol. Microbiol.">
        <title>Solimonas terrae sp. nov., isolated from soil.</title>
        <authorList>
            <person name="Kim S.J."/>
            <person name="Moon J.Y."/>
            <person name="Weon H.Y."/>
            <person name="Ahn J.H."/>
            <person name="Chen W.M."/>
            <person name="Kwon S.W."/>
        </authorList>
    </citation>
    <scope>NUCLEOTIDE SEQUENCE [LARGE SCALE GENOMIC DNA]</scope>
    <source>
        <strain evidence="4 5">KIS83-12</strain>
    </source>
</reference>
<accession>A0A6M2BSG1</accession>
<comment type="similarity">
    <text evidence="1">Belongs to the peptidase C56 family.</text>
</comment>
<proteinExistence type="inferred from homology"/>
<comment type="caution">
    <text evidence="4">The sequence shown here is derived from an EMBL/GenBank/DDBJ whole genome shotgun (WGS) entry which is preliminary data.</text>
</comment>
<dbReference type="PANTHER" id="PTHR42733">
    <property type="entry name" value="DJ-1 PROTEIN"/>
    <property type="match status" value="1"/>
</dbReference>
<organism evidence="4 5">
    <name type="scientific">Solimonas terrae</name>
    <dbReference type="NCBI Taxonomy" id="1396819"/>
    <lineage>
        <taxon>Bacteria</taxon>
        <taxon>Pseudomonadati</taxon>
        <taxon>Pseudomonadota</taxon>
        <taxon>Gammaproteobacteria</taxon>
        <taxon>Nevskiales</taxon>
        <taxon>Nevskiaceae</taxon>
        <taxon>Solimonas</taxon>
    </lineage>
</organism>
<dbReference type="CDD" id="cd03134">
    <property type="entry name" value="GATase1_PfpI_like"/>
    <property type="match status" value="1"/>
</dbReference>
<dbReference type="NCBIfam" id="TIGR01382">
    <property type="entry name" value="PfpI"/>
    <property type="match status" value="1"/>
</dbReference>
<dbReference type="SUPFAM" id="SSF52317">
    <property type="entry name" value="Class I glutamine amidotransferase-like"/>
    <property type="match status" value="1"/>
</dbReference>
<dbReference type="InterPro" id="IPR002818">
    <property type="entry name" value="DJ-1/PfpI"/>
</dbReference>
<sequence>MLEGTFPASDALSWGGSGAERERRARNSSSAGRALRKTGGLHGKTFAILATHGFEQSELMKPRQALLKAGAEVEIVSLGKKPIKGWKKQDWTEAIEVDLDLNAASPSRYDGLVLPGGTLNADTLRSEPRAITFIKDFFDNGKPVAAICHAPWLLVEARVVDGHRLTSWPSLKTDVRNAGGEWLDEEVVVDDQLLTSRKPDDIPAFTDAMIGLFAQHKRRDNARTTIGPTDV</sequence>
<dbReference type="PANTHER" id="PTHR42733:SF12">
    <property type="entry name" value="PROTEINASE"/>
    <property type="match status" value="1"/>
</dbReference>
<dbReference type="Proteomes" id="UP000472676">
    <property type="component" value="Unassembled WGS sequence"/>
</dbReference>
<dbReference type="Gene3D" id="3.40.50.880">
    <property type="match status" value="1"/>
</dbReference>
<feature type="domain" description="DJ-1/PfpI" evidence="3">
    <location>
        <begin position="47"/>
        <end position="210"/>
    </location>
</feature>
<evidence type="ECO:0000313" key="4">
    <source>
        <dbReference type="EMBL" id="NGY05562.1"/>
    </source>
</evidence>
<keyword evidence="5" id="KW-1185">Reference proteome</keyword>
<dbReference type="GO" id="GO:0016740">
    <property type="term" value="F:transferase activity"/>
    <property type="evidence" value="ECO:0007669"/>
    <property type="project" value="UniProtKB-KW"/>
</dbReference>
<protein>
    <submittedName>
        <fullName evidence="4">Type 1 glutamine amidotransferase</fullName>
    </submittedName>
</protein>
<dbReference type="InterPro" id="IPR006286">
    <property type="entry name" value="C56_PfpI-like"/>
</dbReference>
<evidence type="ECO:0000256" key="2">
    <source>
        <dbReference type="SAM" id="MobiDB-lite"/>
    </source>
</evidence>
<name>A0A6M2BSG1_9GAMM</name>
<evidence type="ECO:0000256" key="1">
    <source>
        <dbReference type="ARBA" id="ARBA00008542"/>
    </source>
</evidence>
<keyword evidence="4" id="KW-0315">Glutamine amidotransferase</keyword>
<evidence type="ECO:0000313" key="5">
    <source>
        <dbReference type="Proteomes" id="UP000472676"/>
    </source>
</evidence>
<gene>
    <name evidence="4" type="ORF">G7Y85_12380</name>
</gene>
<evidence type="ECO:0000259" key="3">
    <source>
        <dbReference type="Pfam" id="PF01965"/>
    </source>
</evidence>
<feature type="region of interest" description="Disordered" evidence="2">
    <location>
        <begin position="1"/>
        <end position="37"/>
    </location>
</feature>
<dbReference type="InterPro" id="IPR029062">
    <property type="entry name" value="Class_I_gatase-like"/>
</dbReference>
<dbReference type="AlphaFoldDB" id="A0A6M2BSG1"/>
<dbReference type="EMBL" id="JAAMOW010000006">
    <property type="protein sequence ID" value="NGY05562.1"/>
    <property type="molecule type" value="Genomic_DNA"/>
</dbReference>
<keyword evidence="4" id="KW-0808">Transferase</keyword>
<dbReference type="Pfam" id="PF01965">
    <property type="entry name" value="DJ-1_PfpI"/>
    <property type="match status" value="1"/>
</dbReference>
<dbReference type="PROSITE" id="PS51276">
    <property type="entry name" value="PEPTIDASE_C56_PFPI"/>
    <property type="match status" value="1"/>
</dbReference>